<protein>
    <submittedName>
        <fullName evidence="2">Uncharacterized protein</fullName>
    </submittedName>
</protein>
<keyword evidence="3" id="KW-1185">Reference proteome</keyword>
<comment type="caution">
    <text evidence="2">The sequence shown here is derived from an EMBL/GenBank/DDBJ whole genome shotgun (WGS) entry which is preliminary data.</text>
</comment>
<reference evidence="2" key="1">
    <citation type="submission" date="2021-02" db="EMBL/GenBank/DDBJ databases">
        <authorList>
            <person name="Dougan E. K."/>
            <person name="Rhodes N."/>
            <person name="Thang M."/>
            <person name="Chan C."/>
        </authorList>
    </citation>
    <scope>NUCLEOTIDE SEQUENCE</scope>
</reference>
<sequence length="112" mass="11899">MWQGQVLFCGSSPALGQQRCSAVFLSDGCVICWHMSRKTEQIVLELAAGYPAGRKRPTSLGALKIVLEGPLQPSDDGVPLATETMEVVDAVPGAPSEVDKNDGVLRLTSSQE</sequence>
<organism evidence="2 3">
    <name type="scientific">Polarella glacialis</name>
    <name type="common">Dinoflagellate</name>
    <dbReference type="NCBI Taxonomy" id="89957"/>
    <lineage>
        <taxon>Eukaryota</taxon>
        <taxon>Sar</taxon>
        <taxon>Alveolata</taxon>
        <taxon>Dinophyceae</taxon>
        <taxon>Suessiales</taxon>
        <taxon>Suessiaceae</taxon>
        <taxon>Polarella</taxon>
    </lineage>
</organism>
<feature type="non-terminal residue" evidence="2">
    <location>
        <position position="1"/>
    </location>
</feature>
<evidence type="ECO:0000256" key="1">
    <source>
        <dbReference type="SAM" id="MobiDB-lite"/>
    </source>
</evidence>
<name>A0A813DRU7_POLGL</name>
<dbReference type="EMBL" id="CAJNNV010004381">
    <property type="protein sequence ID" value="CAE8590625.1"/>
    <property type="molecule type" value="Genomic_DNA"/>
</dbReference>
<dbReference type="OrthoDB" id="242766at2759"/>
<dbReference type="AlphaFoldDB" id="A0A813DRU7"/>
<dbReference type="Proteomes" id="UP000654075">
    <property type="component" value="Unassembled WGS sequence"/>
</dbReference>
<proteinExistence type="predicted"/>
<feature type="region of interest" description="Disordered" evidence="1">
    <location>
        <begin position="92"/>
        <end position="112"/>
    </location>
</feature>
<evidence type="ECO:0000313" key="2">
    <source>
        <dbReference type="EMBL" id="CAE8590625.1"/>
    </source>
</evidence>
<evidence type="ECO:0000313" key="3">
    <source>
        <dbReference type="Proteomes" id="UP000654075"/>
    </source>
</evidence>
<gene>
    <name evidence="2" type="ORF">PGLA1383_LOCUS9341</name>
</gene>
<accession>A0A813DRU7</accession>